<name>A0ABW6WVE6_9ACTN</name>
<evidence type="ECO:0000259" key="1">
    <source>
        <dbReference type="PROSITE" id="PS51819"/>
    </source>
</evidence>
<evidence type="ECO:0000313" key="2">
    <source>
        <dbReference type="EMBL" id="MFF5296237.1"/>
    </source>
</evidence>
<dbReference type="RefSeq" id="WP_020517011.1">
    <property type="nucleotide sequence ID" value="NZ_JBIAZU010000008.1"/>
</dbReference>
<dbReference type="InterPro" id="IPR041581">
    <property type="entry name" value="Glyoxalase_6"/>
</dbReference>
<dbReference type="EMBL" id="JBIAZU010000008">
    <property type="protein sequence ID" value="MFF5296237.1"/>
    <property type="molecule type" value="Genomic_DNA"/>
</dbReference>
<sequence>MLVRWITGFLDSPTTAAERFWTAVTGTTLSARREGGTFATLVPERGDACLRVQVVGSGPPRAHVDLHVEDVAAATQEAVGLGASVVADNGEFVVLRSPAGIVFCLVPWHGEWVRPAAVRWPGGQRSGVDQLSLDIPAGDYEAEVGFWAGLTGWRLGFSSFPEFRFLSGGAGLPLRFLLQRIGGGAPGVHLDLACDGVDAEVERHRALGASVVRRVPGEWTTLRDPVGREYCVTGRAPGW</sequence>
<dbReference type="Pfam" id="PF18029">
    <property type="entry name" value="Glyoxalase_6"/>
    <property type="match status" value="2"/>
</dbReference>
<dbReference type="CDD" id="cd06587">
    <property type="entry name" value="VOC"/>
    <property type="match status" value="1"/>
</dbReference>
<dbReference type="InterPro" id="IPR029068">
    <property type="entry name" value="Glyas_Bleomycin-R_OHBP_Dase"/>
</dbReference>
<organism evidence="2 3">
    <name type="scientific">Paractinoplanes globisporus</name>
    <dbReference type="NCBI Taxonomy" id="113565"/>
    <lineage>
        <taxon>Bacteria</taxon>
        <taxon>Bacillati</taxon>
        <taxon>Actinomycetota</taxon>
        <taxon>Actinomycetes</taxon>
        <taxon>Micromonosporales</taxon>
        <taxon>Micromonosporaceae</taxon>
        <taxon>Paractinoplanes</taxon>
    </lineage>
</organism>
<dbReference type="InterPro" id="IPR037523">
    <property type="entry name" value="VOC_core"/>
</dbReference>
<keyword evidence="3" id="KW-1185">Reference proteome</keyword>
<proteinExistence type="predicted"/>
<dbReference type="Gene3D" id="3.10.180.10">
    <property type="entry name" value="2,3-Dihydroxybiphenyl 1,2-Dioxygenase, domain 1"/>
    <property type="match status" value="2"/>
</dbReference>
<dbReference type="SUPFAM" id="SSF54593">
    <property type="entry name" value="Glyoxalase/Bleomycin resistance protein/Dihydroxybiphenyl dioxygenase"/>
    <property type="match status" value="1"/>
</dbReference>
<dbReference type="Proteomes" id="UP001602245">
    <property type="component" value="Unassembled WGS sequence"/>
</dbReference>
<protein>
    <submittedName>
        <fullName evidence="2">VOC family protein</fullName>
    </submittedName>
</protein>
<accession>A0ABW6WVE6</accession>
<dbReference type="PANTHER" id="PTHR35908:SF1">
    <property type="entry name" value="CONSERVED PROTEIN"/>
    <property type="match status" value="1"/>
</dbReference>
<comment type="caution">
    <text evidence="2">The sequence shown here is derived from an EMBL/GenBank/DDBJ whole genome shotgun (WGS) entry which is preliminary data.</text>
</comment>
<feature type="domain" description="VOC" evidence="1">
    <location>
        <begin position="127"/>
        <end position="239"/>
    </location>
</feature>
<dbReference type="PROSITE" id="PS51819">
    <property type="entry name" value="VOC"/>
    <property type="match status" value="1"/>
</dbReference>
<gene>
    <name evidence="2" type="ORF">ACFY35_42955</name>
</gene>
<dbReference type="PANTHER" id="PTHR35908">
    <property type="entry name" value="HYPOTHETICAL FUSION PROTEIN"/>
    <property type="match status" value="1"/>
</dbReference>
<reference evidence="2 3" key="1">
    <citation type="submission" date="2024-10" db="EMBL/GenBank/DDBJ databases">
        <title>The Natural Products Discovery Center: Release of the First 8490 Sequenced Strains for Exploring Actinobacteria Biosynthetic Diversity.</title>
        <authorList>
            <person name="Kalkreuter E."/>
            <person name="Kautsar S.A."/>
            <person name="Yang D."/>
            <person name="Bader C.D."/>
            <person name="Teijaro C.N."/>
            <person name="Fluegel L."/>
            <person name="Davis C.M."/>
            <person name="Simpson J.R."/>
            <person name="Lauterbach L."/>
            <person name="Steele A.D."/>
            <person name="Gui C."/>
            <person name="Meng S."/>
            <person name="Li G."/>
            <person name="Viehrig K."/>
            <person name="Ye F."/>
            <person name="Su P."/>
            <person name="Kiefer A.F."/>
            <person name="Nichols A."/>
            <person name="Cepeda A.J."/>
            <person name="Yan W."/>
            <person name="Fan B."/>
            <person name="Jiang Y."/>
            <person name="Adhikari A."/>
            <person name="Zheng C.-J."/>
            <person name="Schuster L."/>
            <person name="Cowan T.M."/>
            <person name="Smanski M.J."/>
            <person name="Chevrette M.G."/>
            <person name="De Carvalho L.P.S."/>
            <person name="Shen B."/>
        </authorList>
    </citation>
    <scope>NUCLEOTIDE SEQUENCE [LARGE SCALE GENOMIC DNA]</scope>
    <source>
        <strain evidence="2 3">NPDC000087</strain>
    </source>
</reference>
<evidence type="ECO:0000313" key="3">
    <source>
        <dbReference type="Proteomes" id="UP001602245"/>
    </source>
</evidence>